<keyword evidence="4" id="KW-1185">Reference proteome</keyword>
<name>A0A367LNN1_9HYPO</name>
<dbReference type="PANTHER" id="PTHR42923">
    <property type="entry name" value="PROTOPORPHYRINOGEN OXIDASE"/>
    <property type="match status" value="1"/>
</dbReference>
<organism evidence="3 4">
    <name type="scientific">Ophiocordyceps polyrhachis-furcata BCC 54312</name>
    <dbReference type="NCBI Taxonomy" id="1330021"/>
    <lineage>
        <taxon>Eukaryota</taxon>
        <taxon>Fungi</taxon>
        <taxon>Dikarya</taxon>
        <taxon>Ascomycota</taxon>
        <taxon>Pezizomycotina</taxon>
        <taxon>Sordariomycetes</taxon>
        <taxon>Hypocreomycetidae</taxon>
        <taxon>Hypocreales</taxon>
        <taxon>Ophiocordycipitaceae</taxon>
        <taxon>Ophiocordyceps</taxon>
    </lineage>
</organism>
<feature type="chain" id="PRO_5016743449" description="Amine oxidase domain-containing protein" evidence="1">
    <location>
        <begin position="21"/>
        <end position="464"/>
    </location>
</feature>
<dbReference type="STRING" id="1330021.A0A367LNN1"/>
<dbReference type="EMBL" id="LKCN02000001">
    <property type="protein sequence ID" value="RCI16038.1"/>
    <property type="molecule type" value="Genomic_DNA"/>
</dbReference>
<dbReference type="InterPro" id="IPR050464">
    <property type="entry name" value="Zeta_carotene_desat/Oxidored"/>
</dbReference>
<dbReference type="Pfam" id="PF01593">
    <property type="entry name" value="Amino_oxidase"/>
    <property type="match status" value="1"/>
</dbReference>
<evidence type="ECO:0000256" key="1">
    <source>
        <dbReference type="SAM" id="SignalP"/>
    </source>
</evidence>
<comment type="caution">
    <text evidence="3">The sequence shown here is derived from an EMBL/GenBank/DDBJ whole genome shotgun (WGS) entry which is preliminary data.</text>
</comment>
<reference evidence="3 4" key="1">
    <citation type="journal article" date="2015" name="BMC Genomics">
        <title>Insights from the genome of Ophiocordyceps polyrhachis-furcata to pathogenicity and host specificity in insect fungi.</title>
        <authorList>
            <person name="Wichadakul D."/>
            <person name="Kobmoo N."/>
            <person name="Ingsriswang S."/>
            <person name="Tangphatsornruang S."/>
            <person name="Chantasingh D."/>
            <person name="Luangsa-ard J.J."/>
            <person name="Eurwilaichitr L."/>
        </authorList>
    </citation>
    <scope>NUCLEOTIDE SEQUENCE [LARGE SCALE GENOMIC DNA]</scope>
    <source>
        <strain evidence="3 4">BCC 54312</strain>
    </source>
</reference>
<dbReference type="Gene3D" id="1.10.405.20">
    <property type="match status" value="1"/>
</dbReference>
<evidence type="ECO:0000313" key="3">
    <source>
        <dbReference type="EMBL" id="RCI16038.1"/>
    </source>
</evidence>
<proteinExistence type="predicted"/>
<evidence type="ECO:0000313" key="4">
    <source>
        <dbReference type="Proteomes" id="UP000253664"/>
    </source>
</evidence>
<protein>
    <recommendedName>
        <fullName evidence="2">Amine oxidase domain-containing protein</fullName>
    </recommendedName>
</protein>
<evidence type="ECO:0000259" key="2">
    <source>
        <dbReference type="Pfam" id="PF01593"/>
    </source>
</evidence>
<dbReference type="PANTHER" id="PTHR42923:SF26">
    <property type="entry name" value="FMN REDUCTASE LOT6, PUTATIVE (AFU_ORTHOLOGUE AFUA_7G06600)-RELATED"/>
    <property type="match status" value="1"/>
</dbReference>
<sequence length="464" mass="51552">MGRLATALLSLALLAFRAVSEEDEPTIISRDVCILGGGSSGTYAAVRLKDQGKSVVVVEPRSQLGGHAETWYFQDGSHINYGVEGVFNDHLSRSYLQRLGVQHKPLLPAASHTDYVNFKTGFKSNYTGPTFLRLLPAVFAYWLRLSRFDFLAEGLYIDLPDPVPEELLQPFGDFIDKHKIPESVLDVVFAFASAVGNLFETPLLYVVKDFGIPQCRALLSGYITPVKGMYEIYRRAKDLLGEDNILFRSKASRVTRNEEEGVTTVVVVDEDGKPVVTVRAKQLLVTMPLTPDNTAPLDLTDSARALFRKWRWKGLYTAVLNNTGIPDGRDVANEDPAQRRGFPLPPFQRRLQWMGVPGHHVGSLVAERDVTPERARELILDDVRRMAPVSVVPEVVAFADHSPSVLMVSNDDIRAGFYRDLYALQGRGATFYTGASMCSDYSSLLWAYTDDVIGKMTGVWNGTL</sequence>
<dbReference type="Gene3D" id="3.30.70.1990">
    <property type="match status" value="1"/>
</dbReference>
<dbReference type="GO" id="GO:0016491">
    <property type="term" value="F:oxidoreductase activity"/>
    <property type="evidence" value="ECO:0007669"/>
    <property type="project" value="InterPro"/>
</dbReference>
<gene>
    <name evidence="3" type="ORF">L249_2318</name>
</gene>
<dbReference type="Proteomes" id="UP000253664">
    <property type="component" value="Unassembled WGS sequence"/>
</dbReference>
<dbReference type="InterPro" id="IPR002937">
    <property type="entry name" value="Amino_oxidase"/>
</dbReference>
<dbReference type="OrthoDB" id="68575at2759"/>
<dbReference type="Gene3D" id="3.50.50.60">
    <property type="entry name" value="FAD/NAD(P)-binding domain"/>
    <property type="match status" value="1"/>
</dbReference>
<keyword evidence="1" id="KW-0732">Signal</keyword>
<accession>A0A367LNN1</accession>
<dbReference type="SUPFAM" id="SSF51905">
    <property type="entry name" value="FAD/NAD(P)-binding domain"/>
    <property type="match status" value="1"/>
</dbReference>
<feature type="domain" description="Amine oxidase" evidence="2">
    <location>
        <begin position="41"/>
        <end position="401"/>
    </location>
</feature>
<dbReference type="InterPro" id="IPR036188">
    <property type="entry name" value="FAD/NAD-bd_sf"/>
</dbReference>
<dbReference type="AlphaFoldDB" id="A0A367LNN1"/>
<feature type="signal peptide" evidence="1">
    <location>
        <begin position="1"/>
        <end position="20"/>
    </location>
</feature>